<feature type="domain" description="HTH cro/C1-type" evidence="1">
    <location>
        <begin position="10"/>
        <end position="64"/>
    </location>
</feature>
<proteinExistence type="predicted"/>
<gene>
    <name evidence="2" type="ORF">NE857_12035</name>
</gene>
<evidence type="ECO:0000313" key="3">
    <source>
        <dbReference type="Proteomes" id="UP001055940"/>
    </source>
</evidence>
<protein>
    <submittedName>
        <fullName evidence="2">Helix-turn-helix transcriptional regulator</fullName>
    </submittedName>
</protein>
<dbReference type="SUPFAM" id="SSF47413">
    <property type="entry name" value="lambda repressor-like DNA-binding domains"/>
    <property type="match status" value="1"/>
</dbReference>
<dbReference type="Pfam" id="PF19054">
    <property type="entry name" value="DUF5753"/>
    <property type="match status" value="1"/>
</dbReference>
<dbReference type="PROSITE" id="PS50943">
    <property type="entry name" value="HTH_CROC1"/>
    <property type="match status" value="1"/>
</dbReference>
<evidence type="ECO:0000259" key="1">
    <source>
        <dbReference type="PROSITE" id="PS50943"/>
    </source>
</evidence>
<dbReference type="EMBL" id="CP099837">
    <property type="protein sequence ID" value="USY22264.1"/>
    <property type="molecule type" value="Genomic_DNA"/>
</dbReference>
<name>A0ABY5DD58_9ACTN</name>
<dbReference type="Gene3D" id="1.10.260.40">
    <property type="entry name" value="lambda repressor-like DNA-binding domains"/>
    <property type="match status" value="1"/>
</dbReference>
<accession>A0ABY5DD58</accession>
<dbReference type="RefSeq" id="WP_254421051.1">
    <property type="nucleotide sequence ID" value="NZ_BAAAJB010000046.1"/>
</dbReference>
<dbReference type="InterPro" id="IPR001387">
    <property type="entry name" value="Cro/C1-type_HTH"/>
</dbReference>
<evidence type="ECO:0000313" key="2">
    <source>
        <dbReference type="EMBL" id="USY22264.1"/>
    </source>
</evidence>
<keyword evidence="3" id="KW-1185">Reference proteome</keyword>
<sequence length="254" mass="28086">MAEHTFGSYLAKERKRAGHTIRRLAKKAGKSSSTISRWENDQFVPARDDALGLDKALELRGALFRKWEGFTAESTLLPWMQDAGKLEEAASLIEYVSPVLVPGLLQSPSYAEIVFREGQPLLPAYEVQRLAALRCARYEQLRAQNDPWVSAVFPVSALLCVPEAVRAEQVSHLLSLEKVSLHLVPEGSALIGVITPMLMVRLLEGGKAASADHLTGNVVYGETDDFDRLTELVKRAFAIALPEPQSRKLLEELP</sequence>
<dbReference type="Pfam" id="PF13560">
    <property type="entry name" value="HTH_31"/>
    <property type="match status" value="1"/>
</dbReference>
<organism evidence="2 3">
    <name type="scientific">Nocardiopsis exhalans</name>
    <dbReference type="NCBI Taxonomy" id="163604"/>
    <lineage>
        <taxon>Bacteria</taxon>
        <taxon>Bacillati</taxon>
        <taxon>Actinomycetota</taxon>
        <taxon>Actinomycetes</taxon>
        <taxon>Streptosporangiales</taxon>
        <taxon>Nocardiopsidaceae</taxon>
        <taxon>Nocardiopsis</taxon>
    </lineage>
</organism>
<reference evidence="2" key="1">
    <citation type="submission" date="2022-06" db="EMBL/GenBank/DDBJ databases">
        <authorList>
            <person name="Ping M."/>
        </authorList>
    </citation>
    <scope>NUCLEOTIDE SEQUENCE</scope>
    <source>
        <strain evidence="2">JCM11759T</strain>
    </source>
</reference>
<dbReference type="InterPro" id="IPR010982">
    <property type="entry name" value="Lambda_DNA-bd_dom_sf"/>
</dbReference>
<dbReference type="SMART" id="SM00530">
    <property type="entry name" value="HTH_XRE"/>
    <property type="match status" value="1"/>
</dbReference>
<dbReference type="InterPro" id="IPR043917">
    <property type="entry name" value="DUF5753"/>
</dbReference>
<dbReference type="Proteomes" id="UP001055940">
    <property type="component" value="Chromosome"/>
</dbReference>
<dbReference type="CDD" id="cd00093">
    <property type="entry name" value="HTH_XRE"/>
    <property type="match status" value="1"/>
</dbReference>